<keyword evidence="9" id="KW-0333">Golgi apparatus</keyword>
<dbReference type="InterPro" id="IPR010908">
    <property type="entry name" value="Longin_dom"/>
</dbReference>
<keyword evidence="5" id="KW-0812">Transmembrane</keyword>
<evidence type="ECO:0000256" key="8">
    <source>
        <dbReference type="ARBA" id="ARBA00022989"/>
    </source>
</evidence>
<dbReference type="Pfam" id="PF00957">
    <property type="entry name" value="Synaptobrevin"/>
    <property type="match status" value="1"/>
</dbReference>
<keyword evidence="10 12" id="KW-0175">Coiled coil</keyword>
<dbReference type="GO" id="GO:0005484">
    <property type="term" value="F:SNAP receptor activity"/>
    <property type="evidence" value="ECO:0007669"/>
    <property type="project" value="InterPro"/>
</dbReference>
<feature type="domain" description="V-SNARE coiled-coil homology" evidence="14">
    <location>
        <begin position="135"/>
        <end position="195"/>
    </location>
</feature>
<dbReference type="Gene3D" id="1.20.5.110">
    <property type="match status" value="1"/>
</dbReference>
<dbReference type="CDD" id="cd15866">
    <property type="entry name" value="R-SNARE_SEC22"/>
    <property type="match status" value="1"/>
</dbReference>
<evidence type="ECO:0000256" key="9">
    <source>
        <dbReference type="ARBA" id="ARBA00023034"/>
    </source>
</evidence>
<comment type="subcellular location">
    <subcellularLocation>
        <location evidence="1">Endoplasmic reticulum membrane</location>
        <topology evidence="1">Single-pass type IV membrane protein</topology>
    </subcellularLocation>
    <subcellularLocation>
        <location evidence="2">Golgi apparatus membrane</location>
    </subcellularLocation>
</comment>
<dbReference type="CDD" id="cd14824">
    <property type="entry name" value="Longin"/>
    <property type="match status" value="1"/>
</dbReference>
<dbReference type="GO" id="GO:0000139">
    <property type="term" value="C:Golgi membrane"/>
    <property type="evidence" value="ECO:0007669"/>
    <property type="project" value="UniProtKB-SubCell"/>
</dbReference>
<feature type="domain" description="Longin" evidence="13">
    <location>
        <begin position="6"/>
        <end position="120"/>
    </location>
</feature>
<evidence type="ECO:0000256" key="1">
    <source>
        <dbReference type="ARBA" id="ARBA00004163"/>
    </source>
</evidence>
<dbReference type="InterPro" id="IPR044565">
    <property type="entry name" value="Sec22"/>
</dbReference>
<keyword evidence="4" id="KW-0813">Transport</keyword>
<evidence type="ECO:0000313" key="16">
    <source>
        <dbReference type="Proteomes" id="UP000485058"/>
    </source>
</evidence>
<comment type="caution">
    <text evidence="15">The sequence shown here is derived from an EMBL/GenBank/DDBJ whole genome shotgun (WGS) entry which is preliminary data.</text>
</comment>
<dbReference type="PROSITE" id="PS50892">
    <property type="entry name" value="V_SNARE"/>
    <property type="match status" value="1"/>
</dbReference>
<evidence type="ECO:0000313" key="15">
    <source>
        <dbReference type="EMBL" id="GFH06723.1"/>
    </source>
</evidence>
<evidence type="ECO:0000256" key="10">
    <source>
        <dbReference type="ARBA" id="ARBA00023054"/>
    </source>
</evidence>
<dbReference type="EMBL" id="BLLF01000052">
    <property type="protein sequence ID" value="GFH06723.1"/>
    <property type="molecule type" value="Genomic_DNA"/>
</dbReference>
<dbReference type="PROSITE" id="PS50859">
    <property type="entry name" value="LONGIN"/>
    <property type="match status" value="1"/>
</dbReference>
<keyword evidence="7" id="KW-0653">Protein transport</keyword>
<protein>
    <submittedName>
        <fullName evidence="15">R-SNARE protein, Sec22-family</fullName>
    </submittedName>
</protein>
<evidence type="ECO:0000256" key="5">
    <source>
        <dbReference type="ARBA" id="ARBA00022692"/>
    </source>
</evidence>
<keyword evidence="16" id="KW-1185">Reference proteome</keyword>
<sequence>MVRLTLIARISDGLPLAEGLDSEKDSEIDQYKAQAKSLFKKFGQQPHHQTPRMSVESGKYMFHYILDSGVAFLTLTEKGYPKKLAFQYLEELCGEFGRLYGSQVDGVQRPYAFIKFDTFIQKTKKLYMDTRTQRNLTKLSEDLSEVHSIMTRNIQEVLGQGEKLDNMTKMSSTLAAESKQYSTRAKSTLKEVCATVFRHPHCLGPDVDQKQAIQMNSTLSACYMVSTCFKLGSQIRCALLHRSAQLNS</sequence>
<evidence type="ECO:0000256" key="4">
    <source>
        <dbReference type="ARBA" id="ARBA00022448"/>
    </source>
</evidence>
<keyword evidence="11" id="KW-0472">Membrane</keyword>
<evidence type="ECO:0000256" key="6">
    <source>
        <dbReference type="ARBA" id="ARBA00022824"/>
    </source>
</evidence>
<dbReference type="AlphaFoldDB" id="A0A699Y9H6"/>
<organism evidence="15 16">
    <name type="scientific">Haematococcus lacustris</name>
    <name type="common">Green alga</name>
    <name type="synonym">Haematococcus pluvialis</name>
    <dbReference type="NCBI Taxonomy" id="44745"/>
    <lineage>
        <taxon>Eukaryota</taxon>
        <taxon>Viridiplantae</taxon>
        <taxon>Chlorophyta</taxon>
        <taxon>core chlorophytes</taxon>
        <taxon>Chlorophyceae</taxon>
        <taxon>CS clade</taxon>
        <taxon>Chlamydomonadales</taxon>
        <taxon>Haematococcaceae</taxon>
        <taxon>Haematococcus</taxon>
    </lineage>
</organism>
<name>A0A699Y9H6_HAELA</name>
<evidence type="ECO:0000256" key="2">
    <source>
        <dbReference type="ARBA" id="ARBA00004394"/>
    </source>
</evidence>
<dbReference type="GO" id="GO:0015031">
    <property type="term" value="P:protein transport"/>
    <property type="evidence" value="ECO:0007669"/>
    <property type="project" value="UniProtKB-KW"/>
</dbReference>
<evidence type="ECO:0000256" key="3">
    <source>
        <dbReference type="ARBA" id="ARBA00008025"/>
    </source>
</evidence>
<dbReference type="GO" id="GO:0006888">
    <property type="term" value="P:endoplasmic reticulum to Golgi vesicle-mediated transport"/>
    <property type="evidence" value="ECO:0007669"/>
    <property type="project" value="InterPro"/>
</dbReference>
<reference evidence="15 16" key="1">
    <citation type="submission" date="2020-02" db="EMBL/GenBank/DDBJ databases">
        <title>Draft genome sequence of Haematococcus lacustris strain NIES-144.</title>
        <authorList>
            <person name="Morimoto D."/>
            <person name="Nakagawa S."/>
            <person name="Yoshida T."/>
            <person name="Sawayama S."/>
        </authorList>
    </citation>
    <scope>NUCLEOTIDE SEQUENCE [LARGE SCALE GENOMIC DNA]</scope>
    <source>
        <strain evidence="15 16">NIES-144</strain>
    </source>
</reference>
<dbReference type="SUPFAM" id="SSF58038">
    <property type="entry name" value="SNARE fusion complex"/>
    <property type="match status" value="1"/>
</dbReference>
<comment type="similarity">
    <text evidence="3">Belongs to the synaptobrevin family.</text>
</comment>
<dbReference type="GO" id="GO:0006890">
    <property type="term" value="P:retrograde vesicle-mediated transport, Golgi to endoplasmic reticulum"/>
    <property type="evidence" value="ECO:0007669"/>
    <property type="project" value="InterPro"/>
</dbReference>
<keyword evidence="6" id="KW-0256">Endoplasmic reticulum</keyword>
<accession>A0A699Y9H6</accession>
<dbReference type="Pfam" id="PF13774">
    <property type="entry name" value="Longin"/>
    <property type="match status" value="1"/>
</dbReference>
<evidence type="ECO:0000259" key="14">
    <source>
        <dbReference type="PROSITE" id="PS50892"/>
    </source>
</evidence>
<evidence type="ECO:0000256" key="7">
    <source>
        <dbReference type="ARBA" id="ARBA00022927"/>
    </source>
</evidence>
<dbReference type="GO" id="GO:0005789">
    <property type="term" value="C:endoplasmic reticulum membrane"/>
    <property type="evidence" value="ECO:0007669"/>
    <property type="project" value="UniProtKB-SubCell"/>
</dbReference>
<dbReference type="Proteomes" id="UP000485058">
    <property type="component" value="Unassembled WGS sequence"/>
</dbReference>
<gene>
    <name evidence="15" type="ORF">HaLaN_01399</name>
</gene>
<dbReference type="PANTHER" id="PTHR45837">
    <property type="entry name" value="VESICLE-TRAFFICKING PROTEIN SEC22B"/>
    <property type="match status" value="1"/>
</dbReference>
<dbReference type="FunFam" id="3.30.450.50:FF:000003">
    <property type="entry name" value="25.3 kDa vesicle transport protein-like"/>
    <property type="match status" value="1"/>
</dbReference>
<keyword evidence="8" id="KW-1133">Transmembrane helix</keyword>
<dbReference type="InterPro" id="IPR042855">
    <property type="entry name" value="V_SNARE_CC"/>
</dbReference>
<dbReference type="SMART" id="SM01270">
    <property type="entry name" value="Longin"/>
    <property type="match status" value="1"/>
</dbReference>
<proteinExistence type="inferred from homology"/>
<evidence type="ECO:0000259" key="13">
    <source>
        <dbReference type="PROSITE" id="PS50859"/>
    </source>
</evidence>
<dbReference type="SUPFAM" id="SSF64356">
    <property type="entry name" value="SNARE-like"/>
    <property type="match status" value="1"/>
</dbReference>
<dbReference type="Gene3D" id="3.30.450.50">
    <property type="entry name" value="Longin domain"/>
    <property type="match status" value="1"/>
</dbReference>
<evidence type="ECO:0000256" key="11">
    <source>
        <dbReference type="ARBA" id="ARBA00023136"/>
    </source>
</evidence>
<dbReference type="InterPro" id="IPR011012">
    <property type="entry name" value="Longin-like_dom_sf"/>
</dbReference>
<evidence type="ECO:0000256" key="12">
    <source>
        <dbReference type="PROSITE-ProRule" id="PRU00290"/>
    </source>
</evidence>